<dbReference type="InterPro" id="IPR026956">
    <property type="entry name" value="D-ser_dehydrat-like_dom"/>
</dbReference>
<sequence length="78" mass="8844">MSEEHVKLVKTDEPEYLPGWTEMSDKYADASKPMDVGSKVLLVPSHCCTTSNLHDFIYAIRDGKVEDVWPITGRGRFD</sequence>
<evidence type="ECO:0000313" key="3">
    <source>
        <dbReference type="Proteomes" id="UP000554004"/>
    </source>
</evidence>
<organism evidence="2 3">
    <name type="scientific">Candidatus Dojkabacteria bacterium</name>
    <dbReference type="NCBI Taxonomy" id="2099670"/>
    <lineage>
        <taxon>Bacteria</taxon>
        <taxon>Candidatus Dojkabacteria</taxon>
    </lineage>
</organism>
<protein>
    <recommendedName>
        <fullName evidence="1">D-serine dehydratase-like domain-containing protein</fullName>
    </recommendedName>
</protein>
<comment type="caution">
    <text evidence="2">The sequence shown here is derived from an EMBL/GenBank/DDBJ whole genome shotgun (WGS) entry which is preliminary data.</text>
</comment>
<dbReference type="Pfam" id="PF14031">
    <property type="entry name" value="D-ser_dehydrat"/>
    <property type="match status" value="1"/>
</dbReference>
<accession>A0A847EUJ2</accession>
<dbReference type="InterPro" id="IPR051466">
    <property type="entry name" value="D-amino_acid_metab_enzyme"/>
</dbReference>
<feature type="domain" description="D-serine dehydratase-like" evidence="1">
    <location>
        <begin position="1"/>
        <end position="59"/>
    </location>
</feature>
<evidence type="ECO:0000313" key="2">
    <source>
        <dbReference type="EMBL" id="NLE31392.1"/>
    </source>
</evidence>
<dbReference type="PANTHER" id="PTHR28004:SF2">
    <property type="entry name" value="D-SERINE DEHYDRATASE"/>
    <property type="match status" value="1"/>
</dbReference>
<dbReference type="EMBL" id="JAAZAL010000149">
    <property type="protein sequence ID" value="NLE31392.1"/>
    <property type="molecule type" value="Genomic_DNA"/>
</dbReference>
<dbReference type="PANTHER" id="PTHR28004">
    <property type="entry name" value="ZGC:162816-RELATED"/>
    <property type="match status" value="1"/>
</dbReference>
<name>A0A847EUJ2_9BACT</name>
<proteinExistence type="predicted"/>
<gene>
    <name evidence="2" type="ORF">GX618_03935</name>
</gene>
<dbReference type="Gene3D" id="2.40.37.20">
    <property type="entry name" value="D-serine dehydratase-like domain"/>
    <property type="match status" value="1"/>
</dbReference>
<dbReference type="GO" id="GO:0036088">
    <property type="term" value="P:D-serine catabolic process"/>
    <property type="evidence" value="ECO:0007669"/>
    <property type="project" value="TreeGrafter"/>
</dbReference>
<dbReference type="Proteomes" id="UP000554004">
    <property type="component" value="Unassembled WGS sequence"/>
</dbReference>
<dbReference type="AlphaFoldDB" id="A0A847EUJ2"/>
<evidence type="ECO:0000259" key="1">
    <source>
        <dbReference type="Pfam" id="PF14031"/>
    </source>
</evidence>
<dbReference type="GO" id="GO:0008721">
    <property type="term" value="F:D-serine ammonia-lyase activity"/>
    <property type="evidence" value="ECO:0007669"/>
    <property type="project" value="TreeGrafter"/>
</dbReference>
<dbReference type="InterPro" id="IPR042208">
    <property type="entry name" value="D-ser_dehydrat-like_sf"/>
</dbReference>
<reference evidence="2 3" key="1">
    <citation type="journal article" date="2020" name="Biotechnol. Biofuels">
        <title>New insights from the biogas microbiome by comprehensive genome-resolved metagenomics of nearly 1600 species originating from multiple anaerobic digesters.</title>
        <authorList>
            <person name="Campanaro S."/>
            <person name="Treu L."/>
            <person name="Rodriguez-R L.M."/>
            <person name="Kovalovszki A."/>
            <person name="Ziels R.M."/>
            <person name="Maus I."/>
            <person name="Zhu X."/>
            <person name="Kougias P.G."/>
            <person name="Basile A."/>
            <person name="Luo G."/>
            <person name="Schluter A."/>
            <person name="Konstantinidis K.T."/>
            <person name="Angelidaki I."/>
        </authorList>
    </citation>
    <scope>NUCLEOTIDE SEQUENCE [LARGE SCALE GENOMIC DNA]</scope>
    <source>
        <strain evidence="2">AS06rmzACSIP_421</strain>
    </source>
</reference>